<keyword evidence="1" id="KW-0805">Transcription regulation</keyword>
<evidence type="ECO:0000259" key="5">
    <source>
        <dbReference type="PROSITE" id="PS51063"/>
    </source>
</evidence>
<dbReference type="CDD" id="cd00038">
    <property type="entry name" value="CAP_ED"/>
    <property type="match status" value="1"/>
</dbReference>
<dbReference type="AlphaFoldDB" id="A0AAQ3L7E8"/>
<dbReference type="SMART" id="SM00100">
    <property type="entry name" value="cNMP"/>
    <property type="match status" value="1"/>
</dbReference>
<evidence type="ECO:0000259" key="4">
    <source>
        <dbReference type="PROSITE" id="PS50042"/>
    </source>
</evidence>
<dbReference type="InterPro" id="IPR012318">
    <property type="entry name" value="HTH_CRP"/>
</dbReference>
<dbReference type="KEGG" id="puo:RZN69_18700"/>
<keyword evidence="3" id="KW-0804">Transcription</keyword>
<dbReference type="Pfam" id="PF00027">
    <property type="entry name" value="cNMP_binding"/>
    <property type="match status" value="1"/>
</dbReference>
<organism evidence="6 7">
    <name type="scientific">Rubellicoccus peritrichatus</name>
    <dbReference type="NCBI Taxonomy" id="3080537"/>
    <lineage>
        <taxon>Bacteria</taxon>
        <taxon>Pseudomonadati</taxon>
        <taxon>Verrucomicrobiota</taxon>
        <taxon>Opitutia</taxon>
        <taxon>Puniceicoccales</taxon>
        <taxon>Cerasicoccaceae</taxon>
        <taxon>Rubellicoccus</taxon>
    </lineage>
</organism>
<gene>
    <name evidence="6" type="ORF">RZN69_18700</name>
</gene>
<dbReference type="RefSeq" id="WP_317832782.1">
    <property type="nucleotide sequence ID" value="NZ_CP136920.1"/>
</dbReference>
<dbReference type="EMBL" id="CP136920">
    <property type="protein sequence ID" value="WOO40655.1"/>
    <property type="molecule type" value="Genomic_DNA"/>
</dbReference>
<dbReference type="InterPro" id="IPR000595">
    <property type="entry name" value="cNMP-bd_dom"/>
</dbReference>
<dbReference type="InterPro" id="IPR014710">
    <property type="entry name" value="RmlC-like_jellyroll"/>
</dbReference>
<keyword evidence="7" id="KW-1185">Reference proteome</keyword>
<dbReference type="Proteomes" id="UP001304300">
    <property type="component" value="Chromosome"/>
</dbReference>
<dbReference type="GO" id="GO:0005829">
    <property type="term" value="C:cytosol"/>
    <property type="evidence" value="ECO:0007669"/>
    <property type="project" value="TreeGrafter"/>
</dbReference>
<accession>A0AAQ3L7E8</accession>
<dbReference type="CDD" id="cd00092">
    <property type="entry name" value="HTH_CRP"/>
    <property type="match status" value="1"/>
</dbReference>
<dbReference type="PANTHER" id="PTHR24567">
    <property type="entry name" value="CRP FAMILY TRANSCRIPTIONAL REGULATORY PROTEIN"/>
    <property type="match status" value="1"/>
</dbReference>
<evidence type="ECO:0000256" key="3">
    <source>
        <dbReference type="ARBA" id="ARBA00023163"/>
    </source>
</evidence>
<evidence type="ECO:0000256" key="1">
    <source>
        <dbReference type="ARBA" id="ARBA00023015"/>
    </source>
</evidence>
<dbReference type="PRINTS" id="PR00034">
    <property type="entry name" value="HTHCRP"/>
</dbReference>
<keyword evidence="2" id="KW-0238">DNA-binding</keyword>
<dbReference type="SUPFAM" id="SSF51206">
    <property type="entry name" value="cAMP-binding domain-like"/>
    <property type="match status" value="1"/>
</dbReference>
<dbReference type="PROSITE" id="PS50042">
    <property type="entry name" value="CNMP_BINDING_3"/>
    <property type="match status" value="1"/>
</dbReference>
<proteinExistence type="predicted"/>
<dbReference type="SMART" id="SM00419">
    <property type="entry name" value="HTH_CRP"/>
    <property type="match status" value="1"/>
</dbReference>
<dbReference type="InterPro" id="IPR018490">
    <property type="entry name" value="cNMP-bd_dom_sf"/>
</dbReference>
<dbReference type="Pfam" id="PF13545">
    <property type="entry name" value="HTH_Crp_2"/>
    <property type="match status" value="1"/>
</dbReference>
<dbReference type="Gene3D" id="2.60.120.10">
    <property type="entry name" value="Jelly Rolls"/>
    <property type="match status" value="1"/>
</dbReference>
<dbReference type="PANTHER" id="PTHR24567:SF68">
    <property type="entry name" value="DNA-BINDING TRANSCRIPTIONAL DUAL REGULATOR CRP"/>
    <property type="match status" value="1"/>
</dbReference>
<dbReference type="GO" id="GO:0003677">
    <property type="term" value="F:DNA binding"/>
    <property type="evidence" value="ECO:0007669"/>
    <property type="project" value="UniProtKB-KW"/>
</dbReference>
<dbReference type="InterPro" id="IPR036388">
    <property type="entry name" value="WH-like_DNA-bd_sf"/>
</dbReference>
<feature type="domain" description="HTH crp-type" evidence="5">
    <location>
        <begin position="147"/>
        <end position="216"/>
    </location>
</feature>
<name>A0AAQ3L7E8_9BACT</name>
<sequence length="223" mass="24408">MIDLEATLCECALFKGLSEIEIADIAAVCGYERCNRGAVIFYEGQAAASFYIVRSGKIKIYKSNREGKEKILHVCGRGESFAEVPVFDGGNYPATAAALEATELVAISRRRFKELITHKPELSLNILAHFAVKLRRSASQIEDLSLKDVPERVASHIAYLAGANPSLTVVNLGMPKGQLANLLGTTPETLSRVLSRFEEEGLIELSGRDVKIIDHKKLNLAVH</sequence>
<reference evidence="6 7" key="1">
    <citation type="submission" date="2023-10" db="EMBL/GenBank/DDBJ databases">
        <title>Rubellicoccus peritrichatus gen. nov., sp. nov., isolated from an algae of coral reef tank.</title>
        <authorList>
            <person name="Luo J."/>
        </authorList>
    </citation>
    <scope>NUCLEOTIDE SEQUENCE [LARGE SCALE GENOMIC DNA]</scope>
    <source>
        <strain evidence="6 7">CR14</strain>
    </source>
</reference>
<dbReference type="PROSITE" id="PS51063">
    <property type="entry name" value="HTH_CRP_2"/>
    <property type="match status" value="1"/>
</dbReference>
<evidence type="ECO:0000256" key="2">
    <source>
        <dbReference type="ARBA" id="ARBA00023125"/>
    </source>
</evidence>
<protein>
    <submittedName>
        <fullName evidence="6">Crp/Fnr family transcriptional regulator</fullName>
    </submittedName>
</protein>
<dbReference type="InterPro" id="IPR050397">
    <property type="entry name" value="Env_Response_Regulators"/>
</dbReference>
<dbReference type="GO" id="GO:0003700">
    <property type="term" value="F:DNA-binding transcription factor activity"/>
    <property type="evidence" value="ECO:0007669"/>
    <property type="project" value="TreeGrafter"/>
</dbReference>
<dbReference type="InterPro" id="IPR036390">
    <property type="entry name" value="WH_DNA-bd_sf"/>
</dbReference>
<evidence type="ECO:0000313" key="6">
    <source>
        <dbReference type="EMBL" id="WOO40655.1"/>
    </source>
</evidence>
<evidence type="ECO:0000313" key="7">
    <source>
        <dbReference type="Proteomes" id="UP001304300"/>
    </source>
</evidence>
<dbReference type="Gene3D" id="1.10.10.10">
    <property type="entry name" value="Winged helix-like DNA-binding domain superfamily/Winged helix DNA-binding domain"/>
    <property type="match status" value="1"/>
</dbReference>
<dbReference type="SUPFAM" id="SSF46785">
    <property type="entry name" value="Winged helix' DNA-binding domain"/>
    <property type="match status" value="1"/>
</dbReference>
<feature type="domain" description="Cyclic nucleotide-binding" evidence="4">
    <location>
        <begin position="13"/>
        <end position="133"/>
    </location>
</feature>